<dbReference type="Gene3D" id="3.10.50.40">
    <property type="match status" value="1"/>
</dbReference>
<comment type="similarity">
    <text evidence="8">Belongs to the PpiD chaperone family.</text>
</comment>
<keyword evidence="7" id="KW-0143">Chaperone</keyword>
<dbReference type="InterPro" id="IPR027304">
    <property type="entry name" value="Trigger_fact/SurA_dom_sf"/>
</dbReference>
<evidence type="ECO:0000256" key="6">
    <source>
        <dbReference type="ARBA" id="ARBA00023136"/>
    </source>
</evidence>
<evidence type="ECO:0000256" key="2">
    <source>
        <dbReference type="ARBA" id="ARBA00022475"/>
    </source>
</evidence>
<dbReference type="AlphaFoldDB" id="A0A3B1BB71"/>
<keyword evidence="2" id="KW-1003">Cell membrane</keyword>
<dbReference type="PANTHER" id="PTHR47529">
    <property type="entry name" value="PEPTIDYL-PROLYL CIS-TRANS ISOMERASE D"/>
    <property type="match status" value="1"/>
</dbReference>
<keyword evidence="6" id="KW-0472">Membrane</keyword>
<dbReference type="SUPFAM" id="SSF109998">
    <property type="entry name" value="Triger factor/SurA peptide-binding domain-like"/>
    <property type="match status" value="1"/>
</dbReference>
<proteinExistence type="inferred from homology"/>
<dbReference type="Pfam" id="PF13145">
    <property type="entry name" value="Rotamase_2"/>
    <property type="match status" value="1"/>
</dbReference>
<keyword evidence="4" id="KW-0812">Transmembrane</keyword>
<dbReference type="InterPro" id="IPR046357">
    <property type="entry name" value="PPIase_dom_sf"/>
</dbReference>
<dbReference type="PROSITE" id="PS50198">
    <property type="entry name" value="PPIC_PPIASE_2"/>
    <property type="match status" value="1"/>
</dbReference>
<keyword evidence="3" id="KW-0997">Cell inner membrane</keyword>
<protein>
    <recommendedName>
        <fullName evidence="9">Periplasmic chaperone PpiD</fullName>
    </recommendedName>
    <alternativeName>
        <fullName evidence="10">Periplasmic folding chaperone</fullName>
    </alternativeName>
</protein>
<dbReference type="SUPFAM" id="SSF54534">
    <property type="entry name" value="FKBP-like"/>
    <property type="match status" value="1"/>
</dbReference>
<feature type="non-terminal residue" evidence="12">
    <location>
        <position position="1"/>
    </location>
</feature>
<sequence length="508" mass="56200">GVFSSQNYRGILKRNGFTAKDFEDNLKSDLLAFKLQSMVESAVHVSGAEAVDLYLDRRQPLVVEYVVFRPEDFRSKIKADEGEIKEWFEERKERFTVPEERSFSMLVATPKSMADSVSVTDDDLKSYFDEHVSEFETEEQVKASHILAQVSLAASDKEVNAARSKIEKAQKRIDAGEDFAEVAKDISEGPSAQAGGDLGSFPKGQMVKEFEDVAFGLKPGEVSKPFRTEFGWHIIKTYSHTPLTVPKFEEVRDKVEIKAREAKAWEMAGDLISSLSASLLAGQFDDSVKSYEGLKLKRYKAVKGAPIAGIDEWKVVSNVVFDIEKGVVSEPLELSGGFAVLTLNSIAPSHTPAFDEIKDKVKESFIEERSYDMARTSADEMEKEVSGGKDFKEAAKAGGYKVLVTKPYSKASLSDSKTKAGEGMVREAFSMEVGETGSASTRGGAAVFMLSSRGDVDLKEMKAALPAFRRSLDRAKKARVYTEFLTALRKRAEDKGEIEILIDVNKVN</sequence>
<evidence type="ECO:0000256" key="3">
    <source>
        <dbReference type="ARBA" id="ARBA00022519"/>
    </source>
</evidence>
<dbReference type="InterPro" id="IPR000297">
    <property type="entry name" value="PPIase_PpiC"/>
</dbReference>
<evidence type="ECO:0000259" key="11">
    <source>
        <dbReference type="PROSITE" id="PS50198"/>
    </source>
</evidence>
<evidence type="ECO:0000256" key="4">
    <source>
        <dbReference type="ARBA" id="ARBA00022692"/>
    </source>
</evidence>
<organism evidence="12">
    <name type="scientific">hydrothermal vent metagenome</name>
    <dbReference type="NCBI Taxonomy" id="652676"/>
    <lineage>
        <taxon>unclassified sequences</taxon>
        <taxon>metagenomes</taxon>
        <taxon>ecological metagenomes</taxon>
    </lineage>
</organism>
<evidence type="ECO:0000313" key="12">
    <source>
        <dbReference type="EMBL" id="VAX15449.1"/>
    </source>
</evidence>
<dbReference type="InterPro" id="IPR023058">
    <property type="entry name" value="PPIase_PpiC_CS"/>
</dbReference>
<dbReference type="GO" id="GO:0003755">
    <property type="term" value="F:peptidyl-prolyl cis-trans isomerase activity"/>
    <property type="evidence" value="ECO:0007669"/>
    <property type="project" value="InterPro"/>
</dbReference>
<feature type="domain" description="PpiC" evidence="11">
    <location>
        <begin position="138"/>
        <end position="239"/>
    </location>
</feature>
<comment type="subcellular location">
    <subcellularLocation>
        <location evidence="1">Cell inner membrane</location>
        <topology evidence="1">Single-pass type II membrane protein</topology>
        <orientation evidence="1">Periplasmic side</orientation>
    </subcellularLocation>
</comment>
<dbReference type="PANTHER" id="PTHR47529:SF1">
    <property type="entry name" value="PERIPLASMIC CHAPERONE PPID"/>
    <property type="match status" value="1"/>
</dbReference>
<dbReference type="GO" id="GO:0005886">
    <property type="term" value="C:plasma membrane"/>
    <property type="evidence" value="ECO:0007669"/>
    <property type="project" value="UniProtKB-SubCell"/>
</dbReference>
<name>A0A3B1BB71_9ZZZZ</name>
<dbReference type="InterPro" id="IPR052029">
    <property type="entry name" value="PpiD_chaperone"/>
</dbReference>
<evidence type="ECO:0000256" key="8">
    <source>
        <dbReference type="ARBA" id="ARBA00038408"/>
    </source>
</evidence>
<accession>A0A3B1BB71</accession>
<evidence type="ECO:0000256" key="7">
    <source>
        <dbReference type="ARBA" id="ARBA00023186"/>
    </source>
</evidence>
<dbReference type="EMBL" id="UOGA01000038">
    <property type="protein sequence ID" value="VAX15449.1"/>
    <property type="molecule type" value="Genomic_DNA"/>
</dbReference>
<keyword evidence="5" id="KW-1133">Transmembrane helix</keyword>
<dbReference type="PROSITE" id="PS01096">
    <property type="entry name" value="PPIC_PPIASE_1"/>
    <property type="match status" value="1"/>
</dbReference>
<evidence type="ECO:0000256" key="9">
    <source>
        <dbReference type="ARBA" id="ARBA00040743"/>
    </source>
</evidence>
<evidence type="ECO:0000256" key="5">
    <source>
        <dbReference type="ARBA" id="ARBA00022989"/>
    </source>
</evidence>
<gene>
    <name evidence="12" type="ORF">MNBD_NITROSPINAE04-2744</name>
</gene>
<evidence type="ECO:0000256" key="1">
    <source>
        <dbReference type="ARBA" id="ARBA00004382"/>
    </source>
</evidence>
<keyword evidence="12" id="KW-0413">Isomerase</keyword>
<evidence type="ECO:0000256" key="10">
    <source>
        <dbReference type="ARBA" id="ARBA00042775"/>
    </source>
</evidence>
<dbReference type="Pfam" id="PF00639">
    <property type="entry name" value="Rotamase"/>
    <property type="match status" value="1"/>
</dbReference>
<reference evidence="12" key="1">
    <citation type="submission" date="2018-06" db="EMBL/GenBank/DDBJ databases">
        <authorList>
            <person name="Zhirakovskaya E."/>
        </authorList>
    </citation>
    <scope>NUCLEOTIDE SEQUENCE</scope>
</reference>